<dbReference type="EMBL" id="FOOQ01000003">
    <property type="protein sequence ID" value="SFG74161.1"/>
    <property type="molecule type" value="Genomic_DNA"/>
</dbReference>
<feature type="compositionally biased region" description="Acidic residues" evidence="1">
    <location>
        <begin position="690"/>
        <end position="704"/>
    </location>
</feature>
<feature type="compositionally biased region" description="Acidic residues" evidence="1">
    <location>
        <begin position="844"/>
        <end position="859"/>
    </location>
</feature>
<organism evidence="2 3">
    <name type="scientific">Halopelagius inordinatus</name>
    <dbReference type="NCBI Taxonomy" id="553467"/>
    <lineage>
        <taxon>Archaea</taxon>
        <taxon>Methanobacteriati</taxon>
        <taxon>Methanobacteriota</taxon>
        <taxon>Stenosarchaea group</taxon>
        <taxon>Halobacteria</taxon>
        <taxon>Halobacteriales</taxon>
        <taxon>Haloferacaceae</taxon>
    </lineage>
</organism>
<dbReference type="InterPro" id="IPR011050">
    <property type="entry name" value="Pectin_lyase_fold/virulence"/>
</dbReference>
<dbReference type="AlphaFoldDB" id="A0A1I2UHF3"/>
<evidence type="ECO:0000256" key="1">
    <source>
        <dbReference type="SAM" id="MobiDB-lite"/>
    </source>
</evidence>
<dbReference type="InterPro" id="IPR012334">
    <property type="entry name" value="Pectin_lyas_fold"/>
</dbReference>
<dbReference type="OrthoDB" id="202667at2157"/>
<feature type="compositionally biased region" description="Low complexity" evidence="1">
    <location>
        <begin position="724"/>
        <end position="736"/>
    </location>
</feature>
<sequence>MAEDTAHAEKGNGEDRNQQLDGNKSLLKRRDALRMGVAAAAVGLTGTGAMAGSAAAATERYGISFDRVVNAVDDLGLDPNGNEPIDSEISRTIDEGNVLVEFPPGEYYWKDTVAERGVDNWGIRGLGDDPTDVRFVSDRGASKFLLKANDGRGVLVENFAIDYGFDKRGSLGMILRAEGYVRLQDVHYVGFNPTQGNGAVDNLSPEATSSSGRVVVDGLVRKGPTDITSHGHLGGDANEGCIWLGRNHVGELVVRNSHIENTGTNAIYARAARGDVKVEDSLFVNNNQTSLRIGGDGCHVTGCRFFLDTDNANEDNGGEHINPHCITWETGRRGDNGGFIEDCDFIYKSAPSRTTAAIWVDGSAGEMAIRNSRFQMDADGIAAIRIDDPRDPRLGNTGERPWGVTLDGVSVTGSSSGSAPAIRIDNRDGSLVRNSCLQMTGSRDGVYLRNSDNSAIENTNINVNGQATIFDGSSVSTSGITNSDTCPVPDDEFSVGDGTTNQSDYTSGSSLPNNLTVTGTGTKTNYEFSAAGSVEENGDVESWDEIDSGTVSGWVTTEGSADEYSFSDALGPVTFLEGEADVTVNGTDVVDPSTLVADSECDHTLQIVPDGTSTNYHLEVSGDIVDHPGLGTSLTKYDSMDGGVLDGWVSSDIDAVQFSGEVTAFSFTEGGAALYLDGESVDPAALVSETADENTSDGSTDDGTSDGSTSDGSTDDGTTDDGTSDGSTSDGSTGDGSTDDGTTDDGTSTTSHTLRIAPDGTPTNYHLEVSGDISDDPEIGTSLSSYDSLDGNVLEGWVTNDDDGVQFTGEVTAFSFNQGSAELYLDGELVDSSELVTKTSNDGSTDDGTSDDSTADDGTETGLPNVITVDGSEAKRVSGYEITVTGDLKRDAENSVAVTSWDDLEDDITENTVVGVVDEGIDRYRFSGDIESMNVNGKASLSFEDNDG</sequence>
<dbReference type="Proteomes" id="UP000198876">
    <property type="component" value="Unassembled WGS sequence"/>
</dbReference>
<feature type="region of interest" description="Disordered" evidence="1">
    <location>
        <begin position="1"/>
        <end position="22"/>
    </location>
</feature>
<feature type="region of interest" description="Disordered" evidence="1">
    <location>
        <begin position="689"/>
        <end position="784"/>
    </location>
</feature>
<keyword evidence="3" id="KW-1185">Reference proteome</keyword>
<dbReference type="PROSITE" id="PS51318">
    <property type="entry name" value="TAT"/>
    <property type="match status" value="1"/>
</dbReference>
<evidence type="ECO:0008006" key="4">
    <source>
        <dbReference type="Google" id="ProtNLM"/>
    </source>
</evidence>
<dbReference type="Gene3D" id="2.160.20.10">
    <property type="entry name" value="Single-stranded right-handed beta-helix, Pectin lyase-like"/>
    <property type="match status" value="1"/>
</dbReference>
<dbReference type="RefSeq" id="WP_092893228.1">
    <property type="nucleotide sequence ID" value="NZ_FOOQ01000003.1"/>
</dbReference>
<reference evidence="3" key="1">
    <citation type="submission" date="2016-10" db="EMBL/GenBank/DDBJ databases">
        <authorList>
            <person name="Varghese N."/>
            <person name="Submissions S."/>
        </authorList>
    </citation>
    <scope>NUCLEOTIDE SEQUENCE [LARGE SCALE GENOMIC DNA]</scope>
    <source>
        <strain evidence="3">CGMCC 1.7739</strain>
    </source>
</reference>
<accession>A0A1I2UHF3</accession>
<dbReference type="InterPro" id="IPR006311">
    <property type="entry name" value="TAT_signal"/>
</dbReference>
<proteinExistence type="predicted"/>
<dbReference type="InterPro" id="IPR006626">
    <property type="entry name" value="PbH1"/>
</dbReference>
<evidence type="ECO:0000313" key="3">
    <source>
        <dbReference type="Proteomes" id="UP000198876"/>
    </source>
</evidence>
<dbReference type="SMART" id="SM00710">
    <property type="entry name" value="PbH1"/>
    <property type="match status" value="5"/>
</dbReference>
<feature type="compositionally biased region" description="Basic and acidic residues" evidence="1">
    <location>
        <begin position="1"/>
        <end position="18"/>
    </location>
</feature>
<evidence type="ECO:0000313" key="2">
    <source>
        <dbReference type="EMBL" id="SFG74161.1"/>
    </source>
</evidence>
<name>A0A1I2UHF3_9EURY</name>
<feature type="region of interest" description="Disordered" evidence="1">
    <location>
        <begin position="837"/>
        <end position="865"/>
    </location>
</feature>
<gene>
    <name evidence="2" type="ORF">SAMN04488063_2849</name>
</gene>
<feature type="compositionally biased region" description="Acidic residues" evidence="1">
    <location>
        <begin position="713"/>
        <end position="723"/>
    </location>
</feature>
<dbReference type="SUPFAM" id="SSF51126">
    <property type="entry name" value="Pectin lyase-like"/>
    <property type="match status" value="1"/>
</dbReference>
<protein>
    <recommendedName>
        <fullName evidence="4">Right handed beta helix region</fullName>
    </recommendedName>
</protein>